<evidence type="ECO:0000313" key="3">
    <source>
        <dbReference type="EMBL" id="KRK40701.1"/>
    </source>
</evidence>
<comment type="caution">
    <text evidence="3">The sequence shown here is derived from an EMBL/GenBank/DDBJ whole genome shotgun (WGS) entry which is preliminary data.</text>
</comment>
<evidence type="ECO:0000256" key="2">
    <source>
        <dbReference type="SAM" id="Phobius"/>
    </source>
</evidence>
<dbReference type="OrthoDB" id="2143285at2"/>
<dbReference type="PIRSF" id="PIRSF033111">
    <property type="entry name" value="UCP033111"/>
    <property type="match status" value="1"/>
</dbReference>
<organism evidence="3 4">
    <name type="scientific">Loigolactobacillus bifermentans DSM 20003</name>
    <dbReference type="NCBI Taxonomy" id="1423726"/>
    <lineage>
        <taxon>Bacteria</taxon>
        <taxon>Bacillati</taxon>
        <taxon>Bacillota</taxon>
        <taxon>Bacilli</taxon>
        <taxon>Lactobacillales</taxon>
        <taxon>Lactobacillaceae</taxon>
        <taxon>Loigolactobacillus</taxon>
    </lineage>
</organism>
<proteinExistence type="predicted"/>
<dbReference type="EMBL" id="AZDA01000005">
    <property type="protein sequence ID" value="KRK40701.1"/>
    <property type="molecule type" value="Genomic_DNA"/>
</dbReference>
<feature type="transmembrane region" description="Helical" evidence="2">
    <location>
        <begin position="104"/>
        <end position="128"/>
    </location>
</feature>
<reference evidence="3 4" key="1">
    <citation type="journal article" date="2015" name="Genome Announc.">
        <title>Expanding the biotechnology potential of lactobacilli through comparative genomics of 213 strains and associated genera.</title>
        <authorList>
            <person name="Sun Z."/>
            <person name="Harris H.M."/>
            <person name="McCann A."/>
            <person name="Guo C."/>
            <person name="Argimon S."/>
            <person name="Zhang W."/>
            <person name="Yang X."/>
            <person name="Jeffery I.B."/>
            <person name="Cooney J.C."/>
            <person name="Kagawa T.F."/>
            <person name="Liu W."/>
            <person name="Song Y."/>
            <person name="Salvetti E."/>
            <person name="Wrobel A."/>
            <person name="Rasinkangas P."/>
            <person name="Parkhill J."/>
            <person name="Rea M.C."/>
            <person name="O'Sullivan O."/>
            <person name="Ritari J."/>
            <person name="Douillard F.P."/>
            <person name="Paul Ross R."/>
            <person name="Yang R."/>
            <person name="Briner A.E."/>
            <person name="Felis G.E."/>
            <person name="de Vos W.M."/>
            <person name="Barrangou R."/>
            <person name="Klaenhammer T.R."/>
            <person name="Caufield P.W."/>
            <person name="Cui Y."/>
            <person name="Zhang H."/>
            <person name="O'Toole P.W."/>
        </authorList>
    </citation>
    <scope>NUCLEOTIDE SEQUENCE [LARGE SCALE GENOMIC DNA]</scope>
    <source>
        <strain evidence="3 4">DSM 20003</strain>
    </source>
</reference>
<evidence type="ECO:0000256" key="1">
    <source>
        <dbReference type="SAM" id="MobiDB-lite"/>
    </source>
</evidence>
<feature type="transmembrane region" description="Helical" evidence="2">
    <location>
        <begin position="204"/>
        <end position="223"/>
    </location>
</feature>
<evidence type="ECO:0000313" key="4">
    <source>
        <dbReference type="Proteomes" id="UP000051461"/>
    </source>
</evidence>
<protein>
    <submittedName>
        <fullName evidence="3">Integral membrane protein</fullName>
    </submittedName>
</protein>
<feature type="transmembrane region" description="Helical" evidence="2">
    <location>
        <begin position="171"/>
        <end position="192"/>
    </location>
</feature>
<keyword evidence="2" id="KW-0812">Transmembrane</keyword>
<keyword evidence="4" id="KW-1185">Reference proteome</keyword>
<feature type="transmembrane region" description="Helical" evidence="2">
    <location>
        <begin position="140"/>
        <end position="159"/>
    </location>
</feature>
<dbReference type="Pfam" id="PF06570">
    <property type="entry name" value="DUF1129"/>
    <property type="match status" value="1"/>
</dbReference>
<keyword evidence="2" id="KW-0472">Membrane</keyword>
<gene>
    <name evidence="3" type="ORF">FC07_GL002993</name>
</gene>
<accession>A0A0R1H287</accession>
<name>A0A0R1H287_9LACO</name>
<keyword evidence="2" id="KW-1133">Transmembrane helix</keyword>
<sequence length="234" mass="26179">MSSETEERNAGVQKPGQTPKTLTEMEQQLTKKNEDYMFHLKKALAETKLSPEKQTEAYQAMLPQLIQGQKQGQTARQQFGTVTTRVADIISGPKKDNTPTSNRWLITLDNSMMIFMIFSLLYGITGYIGSEKAAQNSQMGLVSLILIAVVAGFGTTELLNLVSPDKTKHIVWWRVILYAIAMVIGLMALFALTNLIPSVANPTLPSWLYLVLGIIVLFVRIYVKKRYNITGTMF</sequence>
<feature type="region of interest" description="Disordered" evidence="1">
    <location>
        <begin position="1"/>
        <end position="29"/>
    </location>
</feature>
<dbReference type="Proteomes" id="UP000051461">
    <property type="component" value="Unassembled WGS sequence"/>
</dbReference>
<dbReference type="STRING" id="1423726.FC07_GL002993"/>
<dbReference type="InterPro" id="IPR009214">
    <property type="entry name" value="DUF1129"/>
</dbReference>
<dbReference type="AlphaFoldDB" id="A0A0R1H287"/>
<dbReference type="RefSeq" id="WP_057903359.1">
    <property type="nucleotide sequence ID" value="NZ_AZDA01000005.1"/>
</dbReference>
<dbReference type="PATRIC" id="fig|1423726.3.peg.3107"/>
<feature type="compositionally biased region" description="Polar residues" evidence="1">
    <location>
        <begin position="15"/>
        <end position="28"/>
    </location>
</feature>